<dbReference type="eggNOG" id="ENOG502TFWQ">
    <property type="taxonomic scope" value="Eukaryota"/>
</dbReference>
<organism evidence="3">
    <name type="scientific">Caenorhabditis brenneri</name>
    <name type="common">Nematode worm</name>
    <dbReference type="NCBI Taxonomy" id="135651"/>
    <lineage>
        <taxon>Eukaryota</taxon>
        <taxon>Metazoa</taxon>
        <taxon>Ecdysozoa</taxon>
        <taxon>Nematoda</taxon>
        <taxon>Chromadorea</taxon>
        <taxon>Rhabditida</taxon>
        <taxon>Rhabditina</taxon>
        <taxon>Rhabditomorpha</taxon>
        <taxon>Rhabditoidea</taxon>
        <taxon>Rhabditidae</taxon>
        <taxon>Peloderinae</taxon>
        <taxon>Caenorhabditis</taxon>
    </lineage>
</organism>
<dbReference type="AlphaFoldDB" id="G0PIM9"/>
<dbReference type="OMA" id="PWYLANI"/>
<dbReference type="EMBL" id="GL380585">
    <property type="protein sequence ID" value="EGT57845.1"/>
    <property type="molecule type" value="Genomic_DNA"/>
</dbReference>
<dbReference type="InterPro" id="IPR053220">
    <property type="entry name" value="Nematode_rcpt-like_serp_H"/>
</dbReference>
<keyword evidence="1" id="KW-0472">Membrane</keyword>
<dbReference type="PANTHER" id="PTHR22941">
    <property type="entry name" value="SERPENTINE RECEPTOR"/>
    <property type="match status" value="1"/>
</dbReference>
<evidence type="ECO:0000313" key="2">
    <source>
        <dbReference type="EMBL" id="EGT57845.1"/>
    </source>
</evidence>
<dbReference type="Proteomes" id="UP000008068">
    <property type="component" value="Unassembled WGS sequence"/>
</dbReference>
<reference evidence="3" key="1">
    <citation type="submission" date="2011-07" db="EMBL/GenBank/DDBJ databases">
        <authorList>
            <consortium name="Caenorhabditis brenneri Sequencing and Analysis Consortium"/>
            <person name="Wilson R.K."/>
        </authorList>
    </citation>
    <scope>NUCLEOTIDE SEQUENCE [LARGE SCALE GENOMIC DNA]</scope>
    <source>
        <strain evidence="3">PB2801</strain>
    </source>
</reference>
<dbReference type="Pfam" id="PF10318">
    <property type="entry name" value="7TM_GPCR_Srh"/>
    <property type="match status" value="1"/>
</dbReference>
<dbReference type="InParanoid" id="G0PIM9"/>
<dbReference type="HOGENOM" id="CLU_042960_1_1_1"/>
<keyword evidence="1" id="KW-0812">Transmembrane</keyword>
<sequence>MQFLSFLSDPYYYSLCLYILGTVSLPIHIFGAYCILFQTPAVMNRVKWVMFNLHFWSCSLDISLGILGQPFMIPPIFGGIPMGLLHHFGVNTGVMVYLMVIVLELVSFSCASIFENRFFILFAEDSWWRIGRYPWYLANILMSILYFVPTMMGVPDQNLASEWVFKNHPEYRRYDDSTHPIYVIAYDPEAQKYINYRMAINSAILFPELCFFFFLLRWNMNKAGKNMTMSPKTFEAHTAFMKAINMQIAIPFLVISFPQGCMMGLGFLDIRSLEMNSLAYMATSIHGSLATLIMLYWHVPYNQYCSKLFCRKSERSSVSQKPNASNT</sequence>
<keyword evidence="1" id="KW-1133">Transmembrane helix</keyword>
<dbReference type="InterPro" id="IPR019422">
    <property type="entry name" value="7TM_GPCR_serpentine_rcpt_Srh"/>
</dbReference>
<protein>
    <submittedName>
        <fullName evidence="2">Uncharacterized protein</fullName>
    </submittedName>
</protein>
<dbReference type="OrthoDB" id="5802824at2759"/>
<feature type="transmembrane region" description="Helical" evidence="1">
    <location>
        <begin position="12"/>
        <end position="36"/>
    </location>
</feature>
<feature type="transmembrane region" description="Helical" evidence="1">
    <location>
        <begin position="135"/>
        <end position="154"/>
    </location>
</feature>
<evidence type="ECO:0000256" key="1">
    <source>
        <dbReference type="SAM" id="Phobius"/>
    </source>
</evidence>
<name>G0PIM9_CAEBE</name>
<gene>
    <name evidence="2" type="ORF">CAEBREN_17446</name>
</gene>
<feature type="transmembrane region" description="Helical" evidence="1">
    <location>
        <begin position="198"/>
        <end position="218"/>
    </location>
</feature>
<dbReference type="PANTHER" id="PTHR22941:SF301">
    <property type="entry name" value="SERPENTINE RECEPTOR, CLASS H"/>
    <property type="match status" value="1"/>
</dbReference>
<proteinExistence type="predicted"/>
<feature type="transmembrane region" description="Helical" evidence="1">
    <location>
        <begin position="93"/>
        <end position="114"/>
    </location>
</feature>
<feature type="transmembrane region" description="Helical" evidence="1">
    <location>
        <begin position="48"/>
        <end position="73"/>
    </location>
</feature>
<feature type="transmembrane region" description="Helical" evidence="1">
    <location>
        <begin position="278"/>
        <end position="297"/>
    </location>
</feature>
<evidence type="ECO:0000313" key="3">
    <source>
        <dbReference type="Proteomes" id="UP000008068"/>
    </source>
</evidence>
<dbReference type="FunCoup" id="G0PIM9">
    <property type="interactions" value="1048"/>
</dbReference>
<keyword evidence="3" id="KW-1185">Reference proteome</keyword>
<accession>G0PIM9</accession>